<sequence length="86" mass="9993">MGKAVQIASNTLATERRKLQGRHEEFEEEKVAKPTKRIHLTKSEARKEKPLFLSSFTWKDRLISGALLFLISAVVIYWTWVFADML</sequence>
<accession>A0A061R4P5</accession>
<gene>
    <name evidence="2" type="ORF">TSPGSL018_12355</name>
</gene>
<organism evidence="2">
    <name type="scientific">Tetraselmis sp. GSL018</name>
    <dbReference type="NCBI Taxonomy" id="582737"/>
    <lineage>
        <taxon>Eukaryota</taxon>
        <taxon>Viridiplantae</taxon>
        <taxon>Chlorophyta</taxon>
        <taxon>core chlorophytes</taxon>
        <taxon>Chlorodendrophyceae</taxon>
        <taxon>Chlorodendrales</taxon>
        <taxon>Chlorodendraceae</taxon>
        <taxon>Tetraselmis</taxon>
    </lineage>
</organism>
<keyword evidence="1" id="KW-0472">Membrane</keyword>
<feature type="transmembrane region" description="Helical" evidence="1">
    <location>
        <begin position="62"/>
        <end position="83"/>
    </location>
</feature>
<name>A0A061R4P5_9CHLO</name>
<dbReference type="EMBL" id="GBEZ01019619">
    <property type="protein sequence ID" value="JAC66963.1"/>
    <property type="molecule type" value="Transcribed_RNA"/>
</dbReference>
<dbReference type="AlphaFoldDB" id="A0A061R4P5"/>
<reference evidence="2" key="1">
    <citation type="submission" date="2014-05" db="EMBL/GenBank/DDBJ databases">
        <title>The transcriptome of the halophilic microalga Tetraselmis sp. GSL018 isolated from the Great Salt Lake, Utah.</title>
        <authorList>
            <person name="Jinkerson R.E."/>
            <person name="D'Adamo S."/>
            <person name="Posewitz M.C."/>
        </authorList>
    </citation>
    <scope>NUCLEOTIDE SEQUENCE</scope>
    <source>
        <strain evidence="2">GSL018</strain>
    </source>
</reference>
<evidence type="ECO:0000313" key="2">
    <source>
        <dbReference type="EMBL" id="JAC66963.1"/>
    </source>
</evidence>
<keyword evidence="1" id="KW-1133">Transmembrane helix</keyword>
<protein>
    <submittedName>
        <fullName evidence="2">Uncharacterized protein</fullName>
    </submittedName>
</protein>
<evidence type="ECO:0000256" key="1">
    <source>
        <dbReference type="SAM" id="Phobius"/>
    </source>
</evidence>
<keyword evidence="1" id="KW-0812">Transmembrane</keyword>
<proteinExistence type="predicted"/>